<dbReference type="Gene3D" id="3.30.530.20">
    <property type="match status" value="1"/>
</dbReference>
<evidence type="ECO:0000313" key="3">
    <source>
        <dbReference type="Proteomes" id="UP000030710"/>
    </source>
</evidence>
<sequence length="186" mass="21532">MDELTVSTIVYRPPNEIYDFLIKFQRYAAYSDHLREVTERSKSARAHSSKTENTQYGLKFAWWKLTYTVESEVTNTDRPHSIEWRIIENLSAHGRWRLREIEGDSLPVTAPETADKATRVIFEATYDPDSANKGSISLPRFIPFGRVIDRLEPAIQREAEDTVERVVADIEGRKRPVELTVEHHST</sequence>
<dbReference type="Pfam" id="PF03364">
    <property type="entry name" value="Polyketide_cyc"/>
    <property type="match status" value="1"/>
</dbReference>
<evidence type="ECO:0000259" key="1">
    <source>
        <dbReference type="Pfam" id="PF03364"/>
    </source>
</evidence>
<feature type="domain" description="Coenzyme Q-binding protein COQ10 START" evidence="1">
    <location>
        <begin position="12"/>
        <end position="138"/>
    </location>
</feature>
<dbReference type="eggNOG" id="arCOG02899">
    <property type="taxonomic scope" value="Archaea"/>
</dbReference>
<dbReference type="SUPFAM" id="SSF55961">
    <property type="entry name" value="Bet v1-like"/>
    <property type="match status" value="1"/>
</dbReference>
<protein>
    <submittedName>
        <fullName evidence="2">Polyketide cyclase / dehydrase and lipid transport</fullName>
    </submittedName>
</protein>
<dbReference type="Proteomes" id="UP000030710">
    <property type="component" value="Unassembled WGS sequence"/>
</dbReference>
<dbReference type="HOGENOM" id="CLU_1507348_0_0_2"/>
<dbReference type="AlphaFoldDB" id="U1N1I4"/>
<dbReference type="InterPro" id="IPR005031">
    <property type="entry name" value="COQ10_START"/>
</dbReference>
<accession>U1N1I4</accession>
<name>U1N1I4_9EURY</name>
<dbReference type="RefSeq" id="WP_021056177.1">
    <property type="nucleotide sequence ID" value="NZ_KE356561.1"/>
</dbReference>
<dbReference type="InterPro" id="IPR023393">
    <property type="entry name" value="START-like_dom_sf"/>
</dbReference>
<dbReference type="STRING" id="1238425.J07HQW2_03197"/>
<proteinExistence type="predicted"/>
<dbReference type="CDD" id="cd07812">
    <property type="entry name" value="SRPBCC"/>
    <property type="match status" value="1"/>
</dbReference>
<organism evidence="2 3">
    <name type="scientific">Haloquadratum walsbyi J07HQW2</name>
    <dbReference type="NCBI Taxonomy" id="1238425"/>
    <lineage>
        <taxon>Archaea</taxon>
        <taxon>Methanobacteriati</taxon>
        <taxon>Methanobacteriota</taxon>
        <taxon>Stenosarchaea group</taxon>
        <taxon>Halobacteria</taxon>
        <taxon>Halobacteriales</taxon>
        <taxon>Haloferacaceae</taxon>
        <taxon>Haloquadratum</taxon>
    </lineage>
</organism>
<gene>
    <name evidence="2" type="ORF">J07HQW2_03197</name>
</gene>
<dbReference type="EMBL" id="KE356561">
    <property type="protein sequence ID" value="ERG96714.1"/>
    <property type="molecule type" value="Genomic_DNA"/>
</dbReference>
<evidence type="ECO:0000313" key="2">
    <source>
        <dbReference type="EMBL" id="ERG96714.1"/>
    </source>
</evidence>
<reference evidence="2 3" key="1">
    <citation type="journal article" date="2013" name="PLoS ONE">
        <title>Assembly-driven community genomics of a hypersaline microbial ecosystem.</title>
        <authorList>
            <person name="Podell S."/>
            <person name="Ugalde J.A."/>
            <person name="Narasingarao P."/>
            <person name="Banfield J.F."/>
            <person name="Heidelberg K.B."/>
            <person name="Allen E.E."/>
        </authorList>
    </citation>
    <scope>NUCLEOTIDE SEQUENCE [LARGE SCALE GENOMIC DNA]</scope>
    <source>
        <strain evidence="3">J07HQW2</strain>
    </source>
</reference>